<evidence type="ECO:0000259" key="5">
    <source>
        <dbReference type="Pfam" id="PF17939"/>
    </source>
</evidence>
<dbReference type="PANTHER" id="PTHR30055">
    <property type="entry name" value="HTH-TYPE TRANSCRIPTIONAL REGULATOR RUTR"/>
    <property type="match status" value="1"/>
</dbReference>
<name>A0A7W7CFV1_9PSEU</name>
<feature type="domain" description="HTH tetR-type" evidence="4">
    <location>
        <begin position="16"/>
        <end position="63"/>
    </location>
</feature>
<organism evidence="6 7">
    <name type="scientific">Crossiella cryophila</name>
    <dbReference type="NCBI Taxonomy" id="43355"/>
    <lineage>
        <taxon>Bacteria</taxon>
        <taxon>Bacillati</taxon>
        <taxon>Actinomycetota</taxon>
        <taxon>Actinomycetes</taxon>
        <taxon>Pseudonocardiales</taxon>
        <taxon>Pseudonocardiaceae</taxon>
        <taxon>Crossiella</taxon>
    </lineage>
</organism>
<dbReference type="Gene3D" id="1.10.357.10">
    <property type="entry name" value="Tetracycline Repressor, domain 2"/>
    <property type="match status" value="1"/>
</dbReference>
<feature type="domain" description="PsrA tetracyclin repressor-like C-terminal" evidence="5">
    <location>
        <begin position="94"/>
        <end position="203"/>
    </location>
</feature>
<protein>
    <submittedName>
        <fullName evidence="6">AcrR family transcriptional regulator</fullName>
    </submittedName>
</protein>
<dbReference type="PANTHER" id="PTHR30055:SF234">
    <property type="entry name" value="HTH-TYPE TRANSCRIPTIONAL REGULATOR BETI"/>
    <property type="match status" value="1"/>
</dbReference>
<accession>A0A7W7CFV1</accession>
<dbReference type="AlphaFoldDB" id="A0A7W7CFV1"/>
<comment type="caution">
    <text evidence="6">The sequence shown here is derived from an EMBL/GenBank/DDBJ whole genome shotgun (WGS) entry which is preliminary data.</text>
</comment>
<dbReference type="InterPro" id="IPR001647">
    <property type="entry name" value="HTH_TetR"/>
</dbReference>
<evidence type="ECO:0000259" key="4">
    <source>
        <dbReference type="Pfam" id="PF00440"/>
    </source>
</evidence>
<evidence type="ECO:0000256" key="3">
    <source>
        <dbReference type="ARBA" id="ARBA00023163"/>
    </source>
</evidence>
<keyword evidence="1" id="KW-0805">Transcription regulation</keyword>
<dbReference type="GO" id="GO:0000976">
    <property type="term" value="F:transcription cis-regulatory region binding"/>
    <property type="evidence" value="ECO:0007669"/>
    <property type="project" value="TreeGrafter"/>
</dbReference>
<dbReference type="SUPFAM" id="SSF46689">
    <property type="entry name" value="Homeodomain-like"/>
    <property type="match status" value="1"/>
</dbReference>
<dbReference type="GO" id="GO:0003700">
    <property type="term" value="F:DNA-binding transcription factor activity"/>
    <property type="evidence" value="ECO:0007669"/>
    <property type="project" value="TreeGrafter"/>
</dbReference>
<evidence type="ECO:0000256" key="1">
    <source>
        <dbReference type="ARBA" id="ARBA00023015"/>
    </source>
</evidence>
<keyword evidence="3" id="KW-0804">Transcription</keyword>
<dbReference type="InterPro" id="IPR050109">
    <property type="entry name" value="HTH-type_TetR-like_transc_reg"/>
</dbReference>
<sequence>MTTSKAARAQATRELILAAAERLFAEHGVFAVSNRQVGEAAGQGNNTVVGYHFGTKADLVRAIIQRHADPVEEHRGRLVAEAGDSREIRDWMHCLVQPIVDHLAKLDTPTWYARFGAQVMTDPALRAIMIEEALTSPSINRIVDGLHHSLPDLPAEVRAERSDMLRQLLVHMIAERERALAEGTDTPRSSWQAAGVGLIDALTGLWLAPVSTPTEKDERP</sequence>
<dbReference type="EMBL" id="JACHMH010000001">
    <property type="protein sequence ID" value="MBB4678724.1"/>
    <property type="molecule type" value="Genomic_DNA"/>
</dbReference>
<evidence type="ECO:0000313" key="7">
    <source>
        <dbReference type="Proteomes" id="UP000533598"/>
    </source>
</evidence>
<keyword evidence="2" id="KW-0238">DNA-binding</keyword>
<keyword evidence="7" id="KW-1185">Reference proteome</keyword>
<evidence type="ECO:0000313" key="6">
    <source>
        <dbReference type="EMBL" id="MBB4678724.1"/>
    </source>
</evidence>
<dbReference type="InterPro" id="IPR041586">
    <property type="entry name" value="PsrA_TetR_C"/>
</dbReference>
<dbReference type="Pfam" id="PF17939">
    <property type="entry name" value="TetR_C_30"/>
    <property type="match status" value="1"/>
</dbReference>
<proteinExistence type="predicted"/>
<evidence type="ECO:0000256" key="2">
    <source>
        <dbReference type="ARBA" id="ARBA00023125"/>
    </source>
</evidence>
<dbReference type="Pfam" id="PF00440">
    <property type="entry name" value="TetR_N"/>
    <property type="match status" value="1"/>
</dbReference>
<dbReference type="InterPro" id="IPR009057">
    <property type="entry name" value="Homeodomain-like_sf"/>
</dbReference>
<dbReference type="Proteomes" id="UP000533598">
    <property type="component" value="Unassembled WGS sequence"/>
</dbReference>
<gene>
    <name evidence="6" type="ORF">HNR67_004842</name>
</gene>
<reference evidence="6 7" key="1">
    <citation type="submission" date="2020-08" db="EMBL/GenBank/DDBJ databases">
        <title>Sequencing the genomes of 1000 actinobacteria strains.</title>
        <authorList>
            <person name="Klenk H.-P."/>
        </authorList>
    </citation>
    <scope>NUCLEOTIDE SEQUENCE [LARGE SCALE GENOMIC DNA]</scope>
    <source>
        <strain evidence="6 7">DSM 44230</strain>
    </source>
</reference>